<protein>
    <recommendedName>
        <fullName evidence="1">N-acetyltransferase domain-containing protein</fullName>
    </recommendedName>
</protein>
<dbReference type="CDD" id="cd04301">
    <property type="entry name" value="NAT_SF"/>
    <property type="match status" value="1"/>
</dbReference>
<dbReference type="EMBL" id="CP023482">
    <property type="protein sequence ID" value="ATH97379.1"/>
    <property type="molecule type" value="Genomic_DNA"/>
</dbReference>
<gene>
    <name evidence="2" type="ORF">COP05_10065</name>
</gene>
<keyword evidence="3" id="KW-1185">Reference proteome</keyword>
<dbReference type="PROSITE" id="PS51186">
    <property type="entry name" value="GNAT"/>
    <property type="match status" value="1"/>
</dbReference>
<organism evidence="2 3">
    <name type="scientific">Dermabacter jinjuensis</name>
    <dbReference type="NCBI Taxonomy" id="1667168"/>
    <lineage>
        <taxon>Bacteria</taxon>
        <taxon>Bacillati</taxon>
        <taxon>Actinomycetota</taxon>
        <taxon>Actinomycetes</taxon>
        <taxon>Micrococcales</taxon>
        <taxon>Dermabacteraceae</taxon>
        <taxon>Dermabacter</taxon>
    </lineage>
</organism>
<dbReference type="InterPro" id="IPR016181">
    <property type="entry name" value="Acyl_CoA_acyltransferase"/>
</dbReference>
<proteinExistence type="predicted"/>
<accession>A0ABN5DSN1</accession>
<feature type="domain" description="N-acetyltransferase" evidence="1">
    <location>
        <begin position="2"/>
        <end position="160"/>
    </location>
</feature>
<dbReference type="SUPFAM" id="SSF55729">
    <property type="entry name" value="Acyl-CoA N-acyltransferases (Nat)"/>
    <property type="match status" value="1"/>
</dbReference>
<evidence type="ECO:0000313" key="3">
    <source>
        <dbReference type="Proteomes" id="UP000815698"/>
    </source>
</evidence>
<dbReference type="RefSeq" id="WP_096883427.1">
    <property type="nucleotide sequence ID" value="NZ_CP086002.1"/>
</dbReference>
<reference evidence="2 3" key="1">
    <citation type="journal article" date="2016" name="Int. J. Syst. Evol. Microbiol.">
        <title>Dermabacter jinjuensis sp. nov., a novel species of the genus Dermabacter isolated from a clinical specimen.</title>
        <authorList>
            <person name="Park Y.K."/>
            <person name="Lee K.M."/>
            <person name="Lee W.K."/>
            <person name="Cho M.J."/>
            <person name="Lee H.S."/>
            <person name="Cho Y.G."/>
            <person name="Lee Y.C."/>
            <person name="Lee W.K."/>
            <person name="Seong W.K."/>
            <person name="Hwang K.J."/>
        </authorList>
    </citation>
    <scope>NUCLEOTIDE SEQUENCE [LARGE SCALE GENOMIC DNA]</scope>
    <source>
        <strain evidence="2 3">32T</strain>
    </source>
</reference>
<dbReference type="Proteomes" id="UP000815698">
    <property type="component" value="Chromosome"/>
</dbReference>
<dbReference type="InterPro" id="IPR000182">
    <property type="entry name" value="GNAT_dom"/>
</dbReference>
<name>A0ABN5DSN1_9MICO</name>
<evidence type="ECO:0000259" key="1">
    <source>
        <dbReference type="PROSITE" id="PS51186"/>
    </source>
</evidence>
<dbReference type="Pfam" id="PF00583">
    <property type="entry name" value="Acetyltransf_1"/>
    <property type="match status" value="1"/>
</dbReference>
<dbReference type="Gene3D" id="3.40.630.30">
    <property type="match status" value="1"/>
</dbReference>
<evidence type="ECO:0000313" key="2">
    <source>
        <dbReference type="EMBL" id="ATH97379.1"/>
    </source>
</evidence>
<sequence length="160" mass="17787">MFVVRSLDSTDSDEILRVLQDDGGYAMRVNGEKTDSRTVASLLNDKPPEVGADDHHVMGLWVDDELAGVASFVVGWPSPEITYLGLLQLRTSHQGRGLARAFHQALRAEFPGRLRLTVVDTNAEVLPFWERLGYARTGETKEWISDSGLRHEAIVMELPA</sequence>